<dbReference type="AlphaFoldDB" id="A0A151S317"/>
<proteinExistence type="predicted"/>
<dbReference type="Proteomes" id="UP000075243">
    <property type="component" value="Unassembled WGS sequence"/>
</dbReference>
<evidence type="ECO:0000313" key="1">
    <source>
        <dbReference type="EMBL" id="KYP49154.1"/>
    </source>
</evidence>
<name>A0A151S317_CAJCA</name>
<accession>A0A151S317</accession>
<reference evidence="1" key="1">
    <citation type="journal article" date="2012" name="Nat. Biotechnol.">
        <title>Draft genome sequence of pigeonpea (Cajanus cajan), an orphan legume crop of resource-poor farmers.</title>
        <authorList>
            <person name="Varshney R.K."/>
            <person name="Chen W."/>
            <person name="Li Y."/>
            <person name="Bharti A.K."/>
            <person name="Saxena R.K."/>
            <person name="Schlueter J.A."/>
            <person name="Donoghue M.T."/>
            <person name="Azam S."/>
            <person name="Fan G."/>
            <person name="Whaley A.M."/>
            <person name="Farmer A.D."/>
            <person name="Sheridan J."/>
            <person name="Iwata A."/>
            <person name="Tuteja R."/>
            <person name="Penmetsa R.V."/>
            <person name="Wu W."/>
            <person name="Upadhyaya H.D."/>
            <person name="Yang S.P."/>
            <person name="Shah T."/>
            <person name="Saxena K.B."/>
            <person name="Michael T."/>
            <person name="McCombie W.R."/>
            <person name="Yang B."/>
            <person name="Zhang G."/>
            <person name="Yang H."/>
            <person name="Wang J."/>
            <person name="Spillane C."/>
            <person name="Cook D.R."/>
            <person name="May G.D."/>
            <person name="Xu X."/>
            <person name="Jackson S.A."/>
        </authorList>
    </citation>
    <scope>NUCLEOTIDE SEQUENCE [LARGE SCALE GENOMIC DNA]</scope>
</reference>
<dbReference type="EMBL" id="KQ483482">
    <property type="protein sequence ID" value="KYP49154.1"/>
    <property type="molecule type" value="Genomic_DNA"/>
</dbReference>
<keyword evidence="2" id="KW-1185">Reference proteome</keyword>
<dbReference type="Gramene" id="C.cajan_27859.t">
    <property type="protein sequence ID" value="C.cajan_27859.t.cds1"/>
    <property type="gene ID" value="C.cajan_27859"/>
</dbReference>
<organism evidence="1 2">
    <name type="scientific">Cajanus cajan</name>
    <name type="common">Pigeon pea</name>
    <name type="synonym">Cajanus indicus</name>
    <dbReference type="NCBI Taxonomy" id="3821"/>
    <lineage>
        <taxon>Eukaryota</taxon>
        <taxon>Viridiplantae</taxon>
        <taxon>Streptophyta</taxon>
        <taxon>Embryophyta</taxon>
        <taxon>Tracheophyta</taxon>
        <taxon>Spermatophyta</taxon>
        <taxon>Magnoliopsida</taxon>
        <taxon>eudicotyledons</taxon>
        <taxon>Gunneridae</taxon>
        <taxon>Pentapetalae</taxon>
        <taxon>rosids</taxon>
        <taxon>fabids</taxon>
        <taxon>Fabales</taxon>
        <taxon>Fabaceae</taxon>
        <taxon>Papilionoideae</taxon>
        <taxon>50 kb inversion clade</taxon>
        <taxon>NPAAA clade</taxon>
        <taxon>indigoferoid/millettioid clade</taxon>
        <taxon>Phaseoleae</taxon>
        <taxon>Cajanus</taxon>
    </lineage>
</organism>
<protein>
    <submittedName>
        <fullName evidence="1">Uncharacterized protein</fullName>
    </submittedName>
</protein>
<gene>
    <name evidence="1" type="ORF">KK1_029088</name>
</gene>
<evidence type="ECO:0000313" key="2">
    <source>
        <dbReference type="Proteomes" id="UP000075243"/>
    </source>
</evidence>
<sequence length="60" mass="6785">MLRSFVGKIEKGVSLFAHRRPPLRYLNEATSEVPEDVRKGYFAVLATKGGESKRFMIGKD</sequence>